<dbReference type="PANTHER" id="PTHR30569">
    <property type="entry name" value="CYTOSINE TRANSPORTER CODB"/>
    <property type="match status" value="1"/>
</dbReference>
<feature type="transmembrane region" description="Helical" evidence="1">
    <location>
        <begin position="291"/>
        <end position="313"/>
    </location>
</feature>
<sequence>MAWWAVFSAMFWIYVAVASAGAVGVVNTLIGMALTVVTYGAINKVLSRYAARTGLTVSLFSRTLFGLVGSALASLIFAATAIYYAVFEGSIIAVAFHEFFGGSILIWYAVVVIYAIPLALGGVQNWLDKLNGVLLPLYVAGLIAVVVAATLIRGVPTDWIGQAAVSSGLPGWLTSYLIYMGVYIMMMYTFDYARMGRQQDEKFLGTVTFGWVFYAFTFGLNGLVGIYIMSAWRIEASETGVVQAFISSLGLVGLLVILISQTRINTANYYLASENLSAFASRVFRLDLPRFVWVIVTGALAFLLMLTDVLSYLLKALAWQGVFVTAWVAIALVFIGLNWKAQGKVPDIRPANLKGISPGAVAWVFASAVGIALTEQTAWPVVSQLTPLITMALAAGVYYGAYKLSPPRLISSEQTIDPADEELDPALTH</sequence>
<keyword evidence="1" id="KW-0472">Membrane</keyword>
<gene>
    <name evidence="2" type="ORF">GCM10023346_48220</name>
</gene>
<dbReference type="Gene3D" id="1.10.4160.10">
    <property type="entry name" value="Hydantoin permease"/>
    <property type="match status" value="1"/>
</dbReference>
<feature type="transmembrane region" description="Helical" evidence="1">
    <location>
        <begin position="63"/>
        <end position="87"/>
    </location>
</feature>
<accession>A0ABP9SVR9</accession>
<dbReference type="InterPro" id="IPR030191">
    <property type="entry name" value="CodB"/>
</dbReference>
<dbReference type="Proteomes" id="UP001500200">
    <property type="component" value="Unassembled WGS sequence"/>
</dbReference>
<evidence type="ECO:0000313" key="2">
    <source>
        <dbReference type="EMBL" id="GAA5202125.1"/>
    </source>
</evidence>
<keyword evidence="3" id="KW-1185">Reference proteome</keyword>
<comment type="caution">
    <text evidence="2">The sequence shown here is derived from an EMBL/GenBank/DDBJ whole genome shotgun (WGS) entry which is preliminary data.</text>
</comment>
<keyword evidence="1" id="KW-0812">Transmembrane</keyword>
<reference evidence="3" key="1">
    <citation type="journal article" date="2019" name="Int. J. Syst. Evol. Microbiol.">
        <title>The Global Catalogue of Microorganisms (GCM) 10K type strain sequencing project: providing services to taxonomists for standard genome sequencing and annotation.</title>
        <authorList>
            <consortium name="The Broad Institute Genomics Platform"/>
            <consortium name="The Broad Institute Genome Sequencing Center for Infectious Disease"/>
            <person name="Wu L."/>
            <person name="Ma J."/>
        </authorList>
    </citation>
    <scope>NUCLEOTIDE SEQUENCE [LARGE SCALE GENOMIC DNA]</scope>
    <source>
        <strain evidence="3">JCM 18514</strain>
    </source>
</reference>
<evidence type="ECO:0000313" key="3">
    <source>
        <dbReference type="Proteomes" id="UP001500200"/>
    </source>
</evidence>
<feature type="transmembrane region" description="Helical" evidence="1">
    <location>
        <begin position="132"/>
        <end position="152"/>
    </location>
</feature>
<evidence type="ECO:0000256" key="1">
    <source>
        <dbReference type="SAM" id="Phobius"/>
    </source>
</evidence>
<dbReference type="EMBL" id="BAABKK010000038">
    <property type="protein sequence ID" value="GAA5202125.1"/>
    <property type="molecule type" value="Genomic_DNA"/>
</dbReference>
<name>A0ABP9SVR9_9MICC</name>
<keyword evidence="1" id="KW-1133">Transmembrane helix</keyword>
<proteinExistence type="predicted"/>
<dbReference type="RefSeq" id="WP_345453704.1">
    <property type="nucleotide sequence ID" value="NZ_BAABKK010000038.1"/>
</dbReference>
<feature type="transmembrane region" description="Helical" evidence="1">
    <location>
        <begin position="203"/>
        <end position="228"/>
    </location>
</feature>
<feature type="transmembrane region" description="Helical" evidence="1">
    <location>
        <begin position="172"/>
        <end position="191"/>
    </location>
</feature>
<feature type="transmembrane region" description="Helical" evidence="1">
    <location>
        <begin position="351"/>
        <end position="373"/>
    </location>
</feature>
<organism evidence="2 3">
    <name type="scientific">Arthrobacter gyeryongensis</name>
    <dbReference type="NCBI Taxonomy" id="1650592"/>
    <lineage>
        <taxon>Bacteria</taxon>
        <taxon>Bacillati</taxon>
        <taxon>Actinomycetota</taxon>
        <taxon>Actinomycetes</taxon>
        <taxon>Micrococcales</taxon>
        <taxon>Micrococcaceae</taxon>
        <taxon>Arthrobacter</taxon>
    </lineage>
</organism>
<feature type="transmembrane region" description="Helical" evidence="1">
    <location>
        <begin position="12"/>
        <end position="42"/>
    </location>
</feature>
<dbReference type="PANTHER" id="PTHR30569:SF0">
    <property type="entry name" value="CYTOSINE PERMEASE"/>
    <property type="match status" value="1"/>
</dbReference>
<feature type="transmembrane region" description="Helical" evidence="1">
    <location>
        <begin position="240"/>
        <end position="259"/>
    </location>
</feature>
<feature type="transmembrane region" description="Helical" evidence="1">
    <location>
        <begin position="319"/>
        <end position="339"/>
    </location>
</feature>
<protein>
    <submittedName>
        <fullName evidence="2">Allantoin permease</fullName>
    </submittedName>
</protein>
<feature type="transmembrane region" description="Helical" evidence="1">
    <location>
        <begin position="99"/>
        <end position="120"/>
    </location>
</feature>
<feature type="transmembrane region" description="Helical" evidence="1">
    <location>
        <begin position="385"/>
        <end position="402"/>
    </location>
</feature>